<reference evidence="2 3" key="1">
    <citation type="journal article" date="2011" name="Proc. Natl. Acad. Sci. U.S.A.">
        <title>Genome and transcriptome analyses of the mountain pine beetle-fungal symbiont Grosmannia clavigera, a lodgepole pine pathogen.</title>
        <authorList>
            <person name="DiGuistini S."/>
            <person name="Wang Y."/>
            <person name="Liao N.Y."/>
            <person name="Taylor G."/>
            <person name="Tanguay P."/>
            <person name="Feau N."/>
            <person name="Henrissat B."/>
            <person name="Chan S.K."/>
            <person name="Hesse-Orce U."/>
            <person name="Alamouti S.M."/>
            <person name="Tsui C.K.M."/>
            <person name="Docking R.T."/>
            <person name="Levasseur A."/>
            <person name="Haridas S."/>
            <person name="Robertson G."/>
            <person name="Birol I."/>
            <person name="Holt R.A."/>
            <person name="Marra M.A."/>
            <person name="Hamelin R.C."/>
            <person name="Hirst M."/>
            <person name="Jones S.J.M."/>
            <person name="Bohlmann J."/>
            <person name="Breuil C."/>
        </authorList>
    </citation>
    <scope>NUCLEOTIDE SEQUENCE [LARGE SCALE GENOMIC DNA]</scope>
    <source>
        <strain evidence="3">kw1407 / UAMH 11150</strain>
    </source>
</reference>
<evidence type="ECO:0008006" key="4">
    <source>
        <dbReference type="Google" id="ProtNLM"/>
    </source>
</evidence>
<organism evidence="3">
    <name type="scientific">Grosmannia clavigera (strain kw1407 / UAMH 11150)</name>
    <name type="common">Blue stain fungus</name>
    <name type="synonym">Graphiocladiella clavigera</name>
    <dbReference type="NCBI Taxonomy" id="655863"/>
    <lineage>
        <taxon>Eukaryota</taxon>
        <taxon>Fungi</taxon>
        <taxon>Dikarya</taxon>
        <taxon>Ascomycota</taxon>
        <taxon>Pezizomycotina</taxon>
        <taxon>Sordariomycetes</taxon>
        <taxon>Sordariomycetidae</taxon>
        <taxon>Ophiostomatales</taxon>
        <taxon>Ophiostomataceae</taxon>
        <taxon>Leptographium</taxon>
    </lineage>
</organism>
<accession>F0XP81</accession>
<evidence type="ECO:0000313" key="3">
    <source>
        <dbReference type="Proteomes" id="UP000007796"/>
    </source>
</evidence>
<evidence type="ECO:0000313" key="2">
    <source>
        <dbReference type="EMBL" id="EFX00109.1"/>
    </source>
</evidence>
<name>F0XP81_GROCL</name>
<proteinExistence type="predicted"/>
<feature type="region of interest" description="Disordered" evidence="1">
    <location>
        <begin position="229"/>
        <end position="257"/>
    </location>
</feature>
<dbReference type="eggNOG" id="ENOG502S5YZ">
    <property type="taxonomic scope" value="Eukaryota"/>
</dbReference>
<dbReference type="AlphaFoldDB" id="F0XP81"/>
<protein>
    <recommendedName>
        <fullName evidence="4">F-box domain containing protein</fullName>
    </recommendedName>
</protein>
<evidence type="ECO:0000256" key="1">
    <source>
        <dbReference type="SAM" id="MobiDB-lite"/>
    </source>
</evidence>
<dbReference type="InParanoid" id="F0XP81"/>
<gene>
    <name evidence="2" type="ORF">CMQ_7111</name>
</gene>
<dbReference type="Proteomes" id="UP000007796">
    <property type="component" value="Unassembled WGS sequence"/>
</dbReference>
<keyword evidence="3" id="KW-1185">Reference proteome</keyword>
<dbReference type="RefSeq" id="XP_014169591.1">
    <property type="nucleotide sequence ID" value="XM_014314116.1"/>
</dbReference>
<dbReference type="HOGENOM" id="CLU_624339_0_0_1"/>
<dbReference type="EMBL" id="GL629801">
    <property type="protein sequence ID" value="EFX00109.1"/>
    <property type="molecule type" value="Genomic_DNA"/>
</dbReference>
<sequence>MAVCKTPVASWEAVATRVPRPGFFLGDDRAACPLNNDDVLLDGEALPSSWDLGRLAVLPLELLHQIAADVAEVDPCALVALRNANRATATIVDGLRDFAVVAAFPRALAAVVLLAPGPSGAPVSLSALAACLLARECACCRRARPNGREGDSHSFSLGDCIYLLAPERVCYACFRGCPAYLPAIRSVSASATSSPRPDDDVFTALAAQTGSRPTSICVPPGRYGVLSSAEQSTELYDPSRARSSADTESTTHAPTLAAQPAPIRYAAVIPGPYWEDPGAVGSRQPSGPPPSPPPLNCGYGCLACVHTDRKTGYRGWADPLTRYTKEGLQRHLEDLRFGGRVLAWRDANTGIVSYEHDAPRQNRFPPPAEFGAMADMARKYCCEKTVSGTVARWKRKTER</sequence>
<dbReference type="GeneID" id="25980620"/>
<dbReference type="OrthoDB" id="2687876at2759"/>